<evidence type="ECO:0000256" key="1">
    <source>
        <dbReference type="SAM" id="MobiDB-lite"/>
    </source>
</evidence>
<dbReference type="AlphaFoldDB" id="D8R9X0"/>
<dbReference type="EMBL" id="GL377574">
    <property type="protein sequence ID" value="EFJ30964.1"/>
    <property type="molecule type" value="Genomic_DNA"/>
</dbReference>
<dbReference type="Gramene" id="EFJ30964">
    <property type="protein sequence ID" value="EFJ30964"/>
    <property type="gene ID" value="SELMODRAFT_408766"/>
</dbReference>
<dbReference type="HOGENOM" id="CLU_1838575_0_0_1"/>
<reference evidence="2 3" key="1">
    <citation type="journal article" date="2011" name="Science">
        <title>The Selaginella genome identifies genetic changes associated with the evolution of vascular plants.</title>
        <authorList>
            <person name="Banks J.A."/>
            <person name="Nishiyama T."/>
            <person name="Hasebe M."/>
            <person name="Bowman J.L."/>
            <person name="Gribskov M."/>
            <person name="dePamphilis C."/>
            <person name="Albert V.A."/>
            <person name="Aono N."/>
            <person name="Aoyama T."/>
            <person name="Ambrose B.A."/>
            <person name="Ashton N.W."/>
            <person name="Axtell M.J."/>
            <person name="Barker E."/>
            <person name="Barker M.S."/>
            <person name="Bennetzen J.L."/>
            <person name="Bonawitz N.D."/>
            <person name="Chapple C."/>
            <person name="Cheng C."/>
            <person name="Correa L.G."/>
            <person name="Dacre M."/>
            <person name="DeBarry J."/>
            <person name="Dreyer I."/>
            <person name="Elias M."/>
            <person name="Engstrom E.M."/>
            <person name="Estelle M."/>
            <person name="Feng L."/>
            <person name="Finet C."/>
            <person name="Floyd S.K."/>
            <person name="Frommer W.B."/>
            <person name="Fujita T."/>
            <person name="Gramzow L."/>
            <person name="Gutensohn M."/>
            <person name="Harholt J."/>
            <person name="Hattori M."/>
            <person name="Heyl A."/>
            <person name="Hirai T."/>
            <person name="Hiwatashi Y."/>
            <person name="Ishikawa M."/>
            <person name="Iwata M."/>
            <person name="Karol K.G."/>
            <person name="Koehler B."/>
            <person name="Kolukisaoglu U."/>
            <person name="Kubo M."/>
            <person name="Kurata T."/>
            <person name="Lalonde S."/>
            <person name="Li K."/>
            <person name="Li Y."/>
            <person name="Litt A."/>
            <person name="Lyons E."/>
            <person name="Manning G."/>
            <person name="Maruyama T."/>
            <person name="Michael T.P."/>
            <person name="Mikami K."/>
            <person name="Miyazaki S."/>
            <person name="Morinaga S."/>
            <person name="Murata T."/>
            <person name="Mueller-Roeber B."/>
            <person name="Nelson D.R."/>
            <person name="Obara M."/>
            <person name="Oguri Y."/>
            <person name="Olmstead R.G."/>
            <person name="Onodera N."/>
            <person name="Petersen B.L."/>
            <person name="Pils B."/>
            <person name="Prigge M."/>
            <person name="Rensing S.A."/>
            <person name="Riano-Pachon D.M."/>
            <person name="Roberts A.W."/>
            <person name="Sato Y."/>
            <person name="Scheller H.V."/>
            <person name="Schulz B."/>
            <person name="Schulz C."/>
            <person name="Shakirov E.V."/>
            <person name="Shibagaki N."/>
            <person name="Shinohara N."/>
            <person name="Shippen D.E."/>
            <person name="Soerensen I."/>
            <person name="Sotooka R."/>
            <person name="Sugimoto N."/>
            <person name="Sugita M."/>
            <person name="Sumikawa N."/>
            <person name="Tanurdzic M."/>
            <person name="Theissen G."/>
            <person name="Ulvskov P."/>
            <person name="Wakazuki S."/>
            <person name="Weng J.K."/>
            <person name="Willats W.W."/>
            <person name="Wipf D."/>
            <person name="Wolf P.G."/>
            <person name="Yang L."/>
            <person name="Zimmer A.D."/>
            <person name="Zhu Q."/>
            <person name="Mitros T."/>
            <person name="Hellsten U."/>
            <person name="Loque D."/>
            <person name="Otillar R."/>
            <person name="Salamov A."/>
            <person name="Schmutz J."/>
            <person name="Shapiro H."/>
            <person name="Lindquist E."/>
            <person name="Lucas S."/>
            <person name="Rokhsar D."/>
            <person name="Grigoriev I.V."/>
        </authorList>
    </citation>
    <scope>NUCLEOTIDE SEQUENCE [LARGE SCALE GENOMIC DNA]</scope>
</reference>
<evidence type="ECO:0000313" key="3">
    <source>
        <dbReference type="Proteomes" id="UP000001514"/>
    </source>
</evidence>
<keyword evidence="3" id="KW-1185">Reference proteome</keyword>
<organism evidence="3">
    <name type="scientific">Selaginella moellendorffii</name>
    <name type="common">Spikemoss</name>
    <dbReference type="NCBI Taxonomy" id="88036"/>
    <lineage>
        <taxon>Eukaryota</taxon>
        <taxon>Viridiplantae</taxon>
        <taxon>Streptophyta</taxon>
        <taxon>Embryophyta</taxon>
        <taxon>Tracheophyta</taxon>
        <taxon>Lycopodiopsida</taxon>
        <taxon>Selaginellales</taxon>
        <taxon>Selaginellaceae</taxon>
        <taxon>Selaginella</taxon>
    </lineage>
</organism>
<dbReference type="InParanoid" id="D8R9X0"/>
<accession>D8R9X0</accession>
<proteinExistence type="predicted"/>
<protein>
    <submittedName>
        <fullName evidence="2">Uncharacterized protein</fullName>
    </submittedName>
</protein>
<evidence type="ECO:0000313" key="2">
    <source>
        <dbReference type="EMBL" id="EFJ30964.1"/>
    </source>
</evidence>
<dbReference type="Proteomes" id="UP000001514">
    <property type="component" value="Unassembled WGS sequence"/>
</dbReference>
<dbReference type="KEGG" id="smo:SELMODRAFT_408766"/>
<feature type="region of interest" description="Disordered" evidence="1">
    <location>
        <begin position="1"/>
        <end position="20"/>
    </location>
</feature>
<gene>
    <name evidence="2" type="ORF">SELMODRAFT_408766</name>
</gene>
<sequence>MASIASVALGPPMPSSSRPSARYCEKIEGYRDCFGEDCLSSQLLIKAMVDVCEIGNTVPGELKSPEEEIRDSRLNYTEDEELKQLIHENVCMVDYPGEGTSKFAQWSSYTNEHGMHPCARQQSRKVWTWQTMPFKPSFMT</sequence>
<name>D8R9X0_SELML</name>